<dbReference type="PANTHER" id="PTHR45947:SF3">
    <property type="entry name" value="SULFOQUINOVOSYL TRANSFERASE SQD2"/>
    <property type="match status" value="1"/>
</dbReference>
<dbReference type="InterPro" id="IPR050194">
    <property type="entry name" value="Glycosyltransferase_grp1"/>
</dbReference>
<proteinExistence type="predicted"/>
<gene>
    <name evidence="3" type="ORF">FEV51_06505</name>
</gene>
<dbReference type="Gene3D" id="3.40.50.2000">
    <property type="entry name" value="Glycogen Phosphorylase B"/>
    <property type="match status" value="2"/>
</dbReference>
<organism evidence="3 4">
    <name type="scientific">Qipengyuania marisflavi</name>
    <dbReference type="NCBI Taxonomy" id="2486356"/>
    <lineage>
        <taxon>Bacteria</taxon>
        <taxon>Pseudomonadati</taxon>
        <taxon>Pseudomonadota</taxon>
        <taxon>Alphaproteobacteria</taxon>
        <taxon>Sphingomonadales</taxon>
        <taxon>Erythrobacteraceae</taxon>
        <taxon>Qipengyuania</taxon>
    </lineage>
</organism>
<dbReference type="SUPFAM" id="SSF53756">
    <property type="entry name" value="UDP-Glycosyltransferase/glycogen phosphorylase"/>
    <property type="match status" value="1"/>
</dbReference>
<name>A0A5S3P710_9SPHN</name>
<keyword evidence="4" id="KW-1185">Reference proteome</keyword>
<dbReference type="EMBL" id="VCAO01000002">
    <property type="protein sequence ID" value="TMM49021.1"/>
    <property type="molecule type" value="Genomic_DNA"/>
</dbReference>
<dbReference type="RefSeq" id="WP_138617112.1">
    <property type="nucleotide sequence ID" value="NZ_VCAO01000002.1"/>
</dbReference>
<evidence type="ECO:0000313" key="3">
    <source>
        <dbReference type="EMBL" id="TMM49021.1"/>
    </source>
</evidence>
<dbReference type="Pfam" id="PF00534">
    <property type="entry name" value="Glycos_transf_1"/>
    <property type="match status" value="1"/>
</dbReference>
<accession>A0A5S3P710</accession>
<dbReference type="Pfam" id="PF13439">
    <property type="entry name" value="Glyco_transf_4"/>
    <property type="match status" value="1"/>
</dbReference>
<dbReference type="InterPro" id="IPR001296">
    <property type="entry name" value="Glyco_trans_1"/>
</dbReference>
<keyword evidence="3" id="KW-0808">Transferase</keyword>
<dbReference type="PANTHER" id="PTHR45947">
    <property type="entry name" value="SULFOQUINOVOSYL TRANSFERASE SQD2"/>
    <property type="match status" value="1"/>
</dbReference>
<evidence type="ECO:0000259" key="2">
    <source>
        <dbReference type="Pfam" id="PF13439"/>
    </source>
</evidence>
<feature type="domain" description="Glycosyl transferase family 1" evidence="1">
    <location>
        <begin position="224"/>
        <end position="366"/>
    </location>
</feature>
<dbReference type="Proteomes" id="UP000309668">
    <property type="component" value="Unassembled WGS sequence"/>
</dbReference>
<dbReference type="OrthoDB" id="258796at2"/>
<comment type="caution">
    <text evidence="3">The sequence shown here is derived from an EMBL/GenBank/DDBJ whole genome shotgun (WGS) entry which is preliminary data.</text>
</comment>
<dbReference type="GO" id="GO:0016758">
    <property type="term" value="F:hexosyltransferase activity"/>
    <property type="evidence" value="ECO:0007669"/>
    <property type="project" value="TreeGrafter"/>
</dbReference>
<sequence length="398" mass="42587">MTPDKTRRVLTLSTLWPNAANPRFGTFVAQSVEALQAGSHWQPTVINPIGLPPLTVGPYKALSAAAVDGKERGIEIYRPTFRLLPKFGGRFNPGQIVRAALPLARRLHAQQPFDLVDAQFFYPDGPAAMRIAQELGLPFSAKARGADIHYWGARSYGRKALLETADKAAGVLAVCEALADDMTALGMERGKITVHYTGLDRDRFRPLGHTMLRQRIAGELGVPIGENDELVVTVGALIARKGQELVIRALAGLPAAQLLLVGQGEDDASLRKLSKDSGVADRVHFLGSVDHDLLPPILSAADVMVLPSTSEGLANAWIEALACGTPIVITDAGGAREVVTGPEAGVIVARTVRALREGIRLVIDRKYSPQVVAASVDGFSWEANGAALADYYDRLLAT</sequence>
<feature type="domain" description="Glycosyltransferase subfamily 4-like N-terminal" evidence="2">
    <location>
        <begin position="87"/>
        <end position="203"/>
    </location>
</feature>
<evidence type="ECO:0000313" key="4">
    <source>
        <dbReference type="Proteomes" id="UP000309668"/>
    </source>
</evidence>
<dbReference type="InterPro" id="IPR028098">
    <property type="entry name" value="Glyco_trans_4-like_N"/>
</dbReference>
<evidence type="ECO:0000259" key="1">
    <source>
        <dbReference type="Pfam" id="PF00534"/>
    </source>
</evidence>
<reference evidence="3 4" key="1">
    <citation type="submission" date="2019-05" db="EMBL/GenBank/DDBJ databases">
        <title>Erythrobacter marisflavi sp. nov., isolated from isolated from water of an estuary environment.</title>
        <authorList>
            <person name="Yoon J.-H."/>
        </authorList>
    </citation>
    <scope>NUCLEOTIDE SEQUENCE [LARGE SCALE GENOMIC DNA]</scope>
    <source>
        <strain evidence="3 4">KEM-5</strain>
    </source>
</reference>
<protein>
    <submittedName>
        <fullName evidence="3">Glycosyltransferase family 4 protein</fullName>
    </submittedName>
</protein>
<dbReference type="AlphaFoldDB" id="A0A5S3P710"/>